<dbReference type="InterPro" id="IPR036249">
    <property type="entry name" value="Thioredoxin-like_sf"/>
</dbReference>
<protein>
    <submittedName>
        <fullName evidence="2">Thiol:disulfide interchange protein DsbC</fullName>
    </submittedName>
</protein>
<feature type="domain" description="Disulphide bond isomerase DsbC/G N-terminal" evidence="1">
    <location>
        <begin position="34"/>
        <end position="100"/>
    </location>
</feature>
<name>A0A6S5AB11_AERCA</name>
<dbReference type="GO" id="GO:0042597">
    <property type="term" value="C:periplasmic space"/>
    <property type="evidence" value="ECO:0007669"/>
    <property type="project" value="InterPro"/>
</dbReference>
<dbReference type="InterPro" id="IPR051470">
    <property type="entry name" value="Thiol:disulfide_interchange"/>
</dbReference>
<evidence type="ECO:0000259" key="1">
    <source>
        <dbReference type="Pfam" id="PF10411"/>
    </source>
</evidence>
<proteinExistence type="predicted"/>
<dbReference type="Gene3D" id="3.40.30.10">
    <property type="entry name" value="Glutaredoxin"/>
    <property type="match status" value="1"/>
</dbReference>
<organism evidence="2 3">
    <name type="scientific">Aeromonas caviae</name>
    <name type="common">Aeromonas punctata</name>
    <dbReference type="NCBI Taxonomy" id="648"/>
    <lineage>
        <taxon>Bacteria</taxon>
        <taxon>Pseudomonadati</taxon>
        <taxon>Pseudomonadota</taxon>
        <taxon>Gammaproteobacteria</taxon>
        <taxon>Aeromonadales</taxon>
        <taxon>Aeromonadaceae</taxon>
        <taxon>Aeromonas</taxon>
    </lineage>
</organism>
<dbReference type="PANTHER" id="PTHR35272">
    <property type="entry name" value="THIOL:DISULFIDE INTERCHANGE PROTEIN DSBC-RELATED"/>
    <property type="match status" value="1"/>
</dbReference>
<dbReference type="Pfam" id="PF10411">
    <property type="entry name" value="DsbC_N"/>
    <property type="match status" value="1"/>
</dbReference>
<dbReference type="Gene3D" id="3.10.450.70">
    <property type="entry name" value="Disulphide bond isomerase, DsbC/G, N-terminal"/>
    <property type="match status" value="1"/>
</dbReference>
<dbReference type="InterPro" id="IPR009094">
    <property type="entry name" value="DiS-bond_isomerase_DsbC/G_N_sf"/>
</dbReference>
<evidence type="ECO:0000313" key="2">
    <source>
        <dbReference type="EMBL" id="BBQ32015.1"/>
    </source>
</evidence>
<gene>
    <name evidence="2" type="primary">dsbC</name>
    <name evidence="2" type="ORF">WP2W18E01_35970</name>
</gene>
<evidence type="ECO:0000313" key="3">
    <source>
        <dbReference type="Proteomes" id="UP000515756"/>
    </source>
</evidence>
<dbReference type="SUPFAM" id="SSF52833">
    <property type="entry name" value="Thioredoxin-like"/>
    <property type="match status" value="1"/>
</dbReference>
<dbReference type="Proteomes" id="UP000515756">
    <property type="component" value="Chromosome"/>
</dbReference>
<reference evidence="2 3" key="1">
    <citation type="submission" date="2019-12" db="EMBL/GenBank/DDBJ databases">
        <title>complete genome sequences of Aeromonas caviae str. WP2-W18-ESBL-01 isolated from wastewater treatment plant effluent.</title>
        <authorList>
            <person name="Sekizuka T."/>
            <person name="Itokawa K."/>
            <person name="Yatsu K."/>
            <person name="Inamine Y."/>
            <person name="Kuroda M."/>
        </authorList>
    </citation>
    <scope>NUCLEOTIDE SEQUENCE [LARGE SCALE GENOMIC DNA]</scope>
    <source>
        <strain evidence="2 3">WP2-W18-ESBL-01</strain>
    </source>
</reference>
<dbReference type="InterPro" id="IPR018950">
    <property type="entry name" value="DiS-bond_isomerase_DsbC/G_N"/>
</dbReference>
<dbReference type="PANTHER" id="PTHR35272:SF3">
    <property type="entry name" value="THIOL:DISULFIDE INTERCHANGE PROTEIN DSBC"/>
    <property type="match status" value="1"/>
</dbReference>
<accession>A0A6S5AB11</accession>
<dbReference type="SUPFAM" id="SSF54423">
    <property type="entry name" value="DsbC/DsbG N-terminal domain-like"/>
    <property type="match status" value="1"/>
</dbReference>
<dbReference type="AlphaFoldDB" id="A0A6S5AB11"/>
<sequence length="251" mass="27610">MSGLPYETLQSCQVNELMRYLLLGMMLLCAFAASAGMDPHVLKQTIEQRLGVQVYLVDETPMPGLYLLGTAQGLLYSDARGDYVLQGSMLDLAHDMRNLTRLSQQQQRRLALSQIGEARLWLKATPERHRLTLFTDLACGPCRIALEELPRLQARGVSVQLLPAPVAASDQASWCDPGLLRELNFSDRLPESGCNAILAHHIGLSQWLGIKASPSWVLPNGDLVRGYQSPEQLLKILDHINAPANPSSSAS</sequence>
<dbReference type="EMBL" id="AP021927">
    <property type="protein sequence ID" value="BBQ32015.1"/>
    <property type="molecule type" value="Genomic_DNA"/>
</dbReference>